<keyword evidence="3" id="KW-1185">Reference proteome</keyword>
<dbReference type="Gene3D" id="3.40.50.720">
    <property type="entry name" value="NAD(P)-binding Rossmann-like Domain"/>
    <property type="match status" value="1"/>
</dbReference>
<dbReference type="SUPFAM" id="SSF51735">
    <property type="entry name" value="NAD(P)-binding Rossmann-fold domains"/>
    <property type="match status" value="1"/>
</dbReference>
<accession>A0A919V6U9</accession>
<gene>
    <name evidence="2" type="ORF">Ssi02_30690</name>
</gene>
<feature type="region of interest" description="Disordered" evidence="1">
    <location>
        <begin position="316"/>
        <end position="346"/>
    </location>
</feature>
<reference evidence="2" key="1">
    <citation type="submission" date="2021-01" db="EMBL/GenBank/DDBJ databases">
        <title>Whole genome shotgun sequence of Sinosporangium siamense NBRC 109515.</title>
        <authorList>
            <person name="Komaki H."/>
            <person name="Tamura T."/>
        </authorList>
    </citation>
    <scope>NUCLEOTIDE SEQUENCE</scope>
    <source>
        <strain evidence="2">NBRC 109515</strain>
    </source>
</reference>
<sequence length="616" mass="64806">MRAWSSIPATSTHHLVLEDDAQLPDWFEEHAVAAAAAVPDAAVSFHVNWSCRSAAAVRLAALRGERWAAAANEFTPTVALLLPADVGAGFADYARRHGGTWADDVVMARYLKSVGVASYVTVPNLVEHGDYPSVTENDYHGLRLSACYSPAPPDIDWRPRGTPANEVLPFFKFGMAHVVVRDRDTGRALTVGWERGAHRIGLDLTACRRSLEQEAGSLELLNPLPGRISRPVATALWNTAYALGFLGRRPDRFPGVEAQLAAWTADPLVAHAAGTLGPGGLCMELSAGELAAIRRPLAALAWQALCAGLRAHSGSDGIAGAGPRSRSGGRPARAGVPAAHSATDSGHVVVAGPEGDELGRCLTAGLADHGRQVTPLDDDGSPGFAAKLRRAARTAHGIVHLTRPGASPEDCAAALREVLAVARTAGARHVVHLTRYDTPAAEEAESRTAGARHVVHLTRCDTSAAEEAEGTGRPVRATVLRLGAVYGPQIDCEPLNGFVSRSLVKQPITVSAAHPEARYVHVWDVTAVVNQVLDTDAPPRFRDLRSEAAVTPVDLARLVAQVIKPVPVKVTGDGGPDPGRGTPAAHVSGPAKSGWPAITLADGLRTVAQWLAYEAG</sequence>
<evidence type="ECO:0000313" key="3">
    <source>
        <dbReference type="Proteomes" id="UP000606172"/>
    </source>
</evidence>
<dbReference type="InterPro" id="IPR036291">
    <property type="entry name" value="NAD(P)-bd_dom_sf"/>
</dbReference>
<evidence type="ECO:0000256" key="1">
    <source>
        <dbReference type="SAM" id="MobiDB-lite"/>
    </source>
</evidence>
<name>A0A919V6U9_9ACTN</name>
<evidence type="ECO:0000313" key="2">
    <source>
        <dbReference type="EMBL" id="GII92838.1"/>
    </source>
</evidence>
<protein>
    <submittedName>
        <fullName evidence="2">Uncharacterized protein</fullName>
    </submittedName>
</protein>
<dbReference type="AlphaFoldDB" id="A0A919V6U9"/>
<feature type="compositionally biased region" description="Low complexity" evidence="1">
    <location>
        <begin position="321"/>
        <end position="339"/>
    </location>
</feature>
<proteinExistence type="predicted"/>
<dbReference type="EMBL" id="BOOW01000018">
    <property type="protein sequence ID" value="GII92838.1"/>
    <property type="molecule type" value="Genomic_DNA"/>
</dbReference>
<feature type="region of interest" description="Disordered" evidence="1">
    <location>
        <begin position="569"/>
        <end position="592"/>
    </location>
</feature>
<dbReference type="Proteomes" id="UP000606172">
    <property type="component" value="Unassembled WGS sequence"/>
</dbReference>
<organism evidence="2 3">
    <name type="scientific">Sinosporangium siamense</name>
    <dbReference type="NCBI Taxonomy" id="1367973"/>
    <lineage>
        <taxon>Bacteria</taxon>
        <taxon>Bacillati</taxon>
        <taxon>Actinomycetota</taxon>
        <taxon>Actinomycetes</taxon>
        <taxon>Streptosporangiales</taxon>
        <taxon>Streptosporangiaceae</taxon>
        <taxon>Sinosporangium</taxon>
    </lineage>
</organism>
<comment type="caution">
    <text evidence="2">The sequence shown here is derived from an EMBL/GenBank/DDBJ whole genome shotgun (WGS) entry which is preliminary data.</text>
</comment>